<evidence type="ECO:0000256" key="3">
    <source>
        <dbReference type="ARBA" id="ARBA00022448"/>
    </source>
</evidence>
<dbReference type="PANTHER" id="PTHR30532">
    <property type="entry name" value="IRON III DICITRATE-BINDING PERIPLASMIC PROTEIN"/>
    <property type="match status" value="1"/>
</dbReference>
<comment type="subcellular location">
    <subcellularLocation>
        <location evidence="1">Cell envelope</location>
    </subcellularLocation>
</comment>
<organism evidence="7 8">
    <name type="scientific">Streptomyces carpaticus</name>
    <dbReference type="NCBI Taxonomy" id="285558"/>
    <lineage>
        <taxon>Bacteria</taxon>
        <taxon>Bacillati</taxon>
        <taxon>Actinomycetota</taxon>
        <taxon>Actinomycetes</taxon>
        <taxon>Kitasatosporales</taxon>
        <taxon>Streptomycetaceae</taxon>
        <taxon>Streptomyces</taxon>
    </lineage>
</organism>
<dbReference type="InterPro" id="IPR002491">
    <property type="entry name" value="ABC_transptr_periplasmic_BD"/>
</dbReference>
<dbReference type="Gene3D" id="3.40.50.1980">
    <property type="entry name" value="Nitrogenase molybdenum iron protein domain"/>
    <property type="match status" value="2"/>
</dbReference>
<comment type="caution">
    <text evidence="7">The sequence shown here is derived from an EMBL/GenBank/DDBJ whole genome shotgun (WGS) entry which is preliminary data.</text>
</comment>
<evidence type="ECO:0000256" key="1">
    <source>
        <dbReference type="ARBA" id="ARBA00004196"/>
    </source>
</evidence>
<dbReference type="InterPro" id="IPR051313">
    <property type="entry name" value="Bact_iron-sidero_bind"/>
</dbReference>
<keyword evidence="8" id="KW-1185">Reference proteome</keyword>
<dbReference type="Pfam" id="PF01497">
    <property type="entry name" value="Peripla_BP_2"/>
    <property type="match status" value="1"/>
</dbReference>
<gene>
    <name evidence="7" type="ORF">ACE11A_08670</name>
</gene>
<keyword evidence="3" id="KW-0813">Transport</keyword>
<dbReference type="RefSeq" id="WP_375062437.1">
    <property type="nucleotide sequence ID" value="NZ_JBHGBT010000006.1"/>
</dbReference>
<dbReference type="Proteomes" id="UP001577267">
    <property type="component" value="Unassembled WGS sequence"/>
</dbReference>
<evidence type="ECO:0000313" key="8">
    <source>
        <dbReference type="Proteomes" id="UP001577267"/>
    </source>
</evidence>
<evidence type="ECO:0000256" key="4">
    <source>
        <dbReference type="ARBA" id="ARBA00022729"/>
    </source>
</evidence>
<accession>A0ABV4ZJW7</accession>
<evidence type="ECO:0000256" key="2">
    <source>
        <dbReference type="ARBA" id="ARBA00008814"/>
    </source>
</evidence>
<name>A0ABV4ZJW7_9ACTN</name>
<protein>
    <submittedName>
        <fullName evidence="7">Iron-siderophore ABC transporter substrate-binding protein</fullName>
    </submittedName>
</protein>
<sequence>MRHLPRVRPALLAVAALALPLAACGSDDDTAAPAAGRQETTSDGAFPVTVPTAFGDITIEEEPQRVVALGWGDAETALALGVQPVGASDWLAFGGDGVGPWAEGLYEESPELIGTLEPELERIAELDPDLILDLNSSGTQERYDMLERIAPTVGVPDKGQQYKISWREQVTMIAAALGRAETGEQLIADTEEAFAQAAADHPEFEGKTVVVSAYTSGGYGAYVRNSGRVDFVEALGFTNSPAVNELAGEDFSIPVSKERLDLLDADVTIVTPIGVAATEISEDPLYQAIPSVRDGRGLVLDDQEISLAFATNTVLSLPYALDLVVPLLSDAVAGNG</sequence>
<dbReference type="EMBL" id="JBHGBT010000006">
    <property type="protein sequence ID" value="MFB4194421.1"/>
    <property type="molecule type" value="Genomic_DNA"/>
</dbReference>
<dbReference type="PROSITE" id="PS50983">
    <property type="entry name" value="FE_B12_PBP"/>
    <property type="match status" value="1"/>
</dbReference>
<evidence type="ECO:0000313" key="7">
    <source>
        <dbReference type="EMBL" id="MFB4194421.1"/>
    </source>
</evidence>
<evidence type="ECO:0000259" key="6">
    <source>
        <dbReference type="PROSITE" id="PS50983"/>
    </source>
</evidence>
<dbReference type="CDD" id="cd01146">
    <property type="entry name" value="FhuD"/>
    <property type="match status" value="1"/>
</dbReference>
<evidence type="ECO:0000256" key="5">
    <source>
        <dbReference type="SAM" id="SignalP"/>
    </source>
</evidence>
<dbReference type="SUPFAM" id="SSF53807">
    <property type="entry name" value="Helical backbone' metal receptor"/>
    <property type="match status" value="1"/>
</dbReference>
<feature type="chain" id="PRO_5045179234" evidence="5">
    <location>
        <begin position="26"/>
        <end position="336"/>
    </location>
</feature>
<feature type="domain" description="Fe/B12 periplasmic-binding" evidence="6">
    <location>
        <begin position="65"/>
        <end position="332"/>
    </location>
</feature>
<comment type="similarity">
    <text evidence="2">Belongs to the bacterial solute-binding protein 8 family.</text>
</comment>
<feature type="signal peptide" evidence="5">
    <location>
        <begin position="1"/>
        <end position="25"/>
    </location>
</feature>
<keyword evidence="4 5" id="KW-0732">Signal</keyword>
<reference evidence="7 8" key="1">
    <citation type="submission" date="2024-09" db="EMBL/GenBank/DDBJ databases">
        <title>Draft genome sequence of multifaceted antimicrobials producing Streptomyces sp. strain FH1.</title>
        <authorList>
            <person name="Hassan F."/>
            <person name="Ali H."/>
            <person name="Hassan N."/>
            <person name="Nawaz A."/>
        </authorList>
    </citation>
    <scope>NUCLEOTIDE SEQUENCE [LARGE SCALE GENOMIC DNA]</scope>
    <source>
        <strain evidence="7 8">FH1</strain>
    </source>
</reference>
<proteinExistence type="inferred from homology"/>
<dbReference type="PANTHER" id="PTHR30532:SF24">
    <property type="entry name" value="FERRIC ENTEROBACTIN-BINDING PERIPLASMIC PROTEIN FEPB"/>
    <property type="match status" value="1"/>
</dbReference>